<feature type="transmembrane region" description="Helical" evidence="1">
    <location>
        <begin position="38"/>
        <end position="55"/>
    </location>
</feature>
<accession>A0A383EAI5</accession>
<evidence type="ECO:0000256" key="1">
    <source>
        <dbReference type="SAM" id="Phobius"/>
    </source>
</evidence>
<organism evidence="2">
    <name type="scientific">marine metagenome</name>
    <dbReference type="NCBI Taxonomy" id="408172"/>
    <lineage>
        <taxon>unclassified sequences</taxon>
        <taxon>metagenomes</taxon>
        <taxon>ecological metagenomes</taxon>
    </lineage>
</organism>
<protein>
    <submittedName>
        <fullName evidence="2">Uncharacterized protein</fullName>
    </submittedName>
</protein>
<name>A0A383EAI5_9ZZZZ</name>
<dbReference type="AlphaFoldDB" id="A0A383EAI5"/>
<evidence type="ECO:0000313" key="2">
    <source>
        <dbReference type="EMBL" id="SVE53118.1"/>
    </source>
</evidence>
<sequence length="78" mass="8770">MSLLVVEKRVDLPSSIPQLIKILNAIHSSVVKPGLPRFGFSELCIGTFVIFFRFFSKYSRLFTAFHSSIPQLLDIGQA</sequence>
<proteinExistence type="predicted"/>
<gene>
    <name evidence="2" type="ORF">METZ01_LOCUS505972</name>
</gene>
<keyword evidence="1" id="KW-0812">Transmembrane</keyword>
<keyword evidence="1" id="KW-1133">Transmembrane helix</keyword>
<reference evidence="2" key="1">
    <citation type="submission" date="2018-05" db="EMBL/GenBank/DDBJ databases">
        <authorList>
            <person name="Lanie J.A."/>
            <person name="Ng W.-L."/>
            <person name="Kazmierczak K.M."/>
            <person name="Andrzejewski T.M."/>
            <person name="Davidsen T.M."/>
            <person name="Wayne K.J."/>
            <person name="Tettelin H."/>
            <person name="Glass J.I."/>
            <person name="Rusch D."/>
            <person name="Podicherti R."/>
            <person name="Tsui H.-C.T."/>
            <person name="Winkler M.E."/>
        </authorList>
    </citation>
    <scope>NUCLEOTIDE SEQUENCE</scope>
</reference>
<keyword evidence="1" id="KW-0472">Membrane</keyword>
<dbReference type="EMBL" id="UINC01223783">
    <property type="protein sequence ID" value="SVE53118.1"/>
    <property type="molecule type" value="Genomic_DNA"/>
</dbReference>